<feature type="compositionally biased region" description="Polar residues" evidence="1">
    <location>
        <begin position="172"/>
        <end position="191"/>
    </location>
</feature>
<feature type="compositionally biased region" description="Low complexity" evidence="1">
    <location>
        <begin position="206"/>
        <end position="222"/>
    </location>
</feature>
<dbReference type="GeneID" id="8861533"/>
<dbReference type="KEGG" id="ngr:NAEGRDRAFT_56967"/>
<reference evidence="2 3" key="1">
    <citation type="journal article" date="2010" name="Cell">
        <title>The genome of Naegleria gruberi illuminates early eukaryotic versatility.</title>
        <authorList>
            <person name="Fritz-Laylin L.K."/>
            <person name="Prochnik S.E."/>
            <person name="Ginger M.L."/>
            <person name="Dacks J.B."/>
            <person name="Carpenter M.L."/>
            <person name="Field M.C."/>
            <person name="Kuo A."/>
            <person name="Paredez A."/>
            <person name="Chapman J."/>
            <person name="Pham J."/>
            <person name="Shu S."/>
            <person name="Neupane R."/>
            <person name="Cipriano M."/>
            <person name="Mancuso J."/>
            <person name="Tu H."/>
            <person name="Salamov A."/>
            <person name="Lindquist E."/>
            <person name="Shapiro H."/>
            <person name="Lucas S."/>
            <person name="Grigoriev I.V."/>
            <person name="Cande W.Z."/>
            <person name="Fulton C."/>
            <person name="Rokhsar D.S."/>
            <person name="Dawson S.C."/>
        </authorList>
    </citation>
    <scope>NUCLEOTIDE SEQUENCE [LARGE SCALE GENOMIC DNA]</scope>
    <source>
        <strain evidence="2 3">NEG-M</strain>
    </source>
</reference>
<dbReference type="OrthoDB" id="10466795at2759"/>
<organism evidence="3">
    <name type="scientific">Naegleria gruberi</name>
    <name type="common">Amoeba</name>
    <dbReference type="NCBI Taxonomy" id="5762"/>
    <lineage>
        <taxon>Eukaryota</taxon>
        <taxon>Discoba</taxon>
        <taxon>Heterolobosea</taxon>
        <taxon>Tetramitia</taxon>
        <taxon>Eutetramitia</taxon>
        <taxon>Vahlkampfiidae</taxon>
        <taxon>Naegleria</taxon>
    </lineage>
</organism>
<feature type="region of interest" description="Disordered" evidence="1">
    <location>
        <begin position="144"/>
        <end position="235"/>
    </location>
</feature>
<evidence type="ECO:0000313" key="3">
    <source>
        <dbReference type="Proteomes" id="UP000006671"/>
    </source>
</evidence>
<dbReference type="RefSeq" id="XP_002681440.1">
    <property type="nucleotide sequence ID" value="XM_002681394.1"/>
</dbReference>
<dbReference type="AlphaFoldDB" id="D2V306"/>
<keyword evidence="3" id="KW-1185">Reference proteome</keyword>
<accession>D2V306</accession>
<feature type="compositionally biased region" description="Low complexity" evidence="1">
    <location>
        <begin position="572"/>
        <end position="593"/>
    </location>
</feature>
<feature type="compositionally biased region" description="Low complexity" evidence="1">
    <location>
        <begin position="147"/>
        <end position="171"/>
    </location>
</feature>
<gene>
    <name evidence="2" type="ORF">NAEGRDRAFT_56967</name>
</gene>
<feature type="compositionally biased region" description="Low complexity" evidence="1">
    <location>
        <begin position="618"/>
        <end position="630"/>
    </location>
</feature>
<feature type="region of interest" description="Disordered" evidence="1">
    <location>
        <begin position="572"/>
        <end position="645"/>
    </location>
</feature>
<proteinExistence type="predicted"/>
<dbReference type="InParanoid" id="D2V306"/>
<dbReference type="VEuPathDB" id="AmoebaDB:NAEGRDRAFT_56967"/>
<feature type="compositionally biased region" description="Low complexity" evidence="1">
    <location>
        <begin position="393"/>
        <end position="408"/>
    </location>
</feature>
<feature type="compositionally biased region" description="Acidic residues" evidence="1">
    <location>
        <begin position="92"/>
        <end position="102"/>
    </location>
</feature>
<feature type="compositionally biased region" description="Polar residues" evidence="1">
    <location>
        <begin position="594"/>
        <end position="605"/>
    </location>
</feature>
<feature type="compositionally biased region" description="Low complexity" evidence="1">
    <location>
        <begin position="352"/>
        <end position="361"/>
    </location>
</feature>
<dbReference type="Proteomes" id="UP000006671">
    <property type="component" value="Unassembled WGS sequence"/>
</dbReference>
<dbReference type="EMBL" id="GG738850">
    <property type="protein sequence ID" value="EFC48696.1"/>
    <property type="molecule type" value="Genomic_DNA"/>
</dbReference>
<feature type="region of interest" description="Disordered" evidence="1">
    <location>
        <begin position="908"/>
        <end position="949"/>
    </location>
</feature>
<feature type="region of interest" description="Disordered" evidence="1">
    <location>
        <begin position="311"/>
        <end position="373"/>
    </location>
</feature>
<feature type="region of interest" description="Disordered" evidence="1">
    <location>
        <begin position="424"/>
        <end position="451"/>
    </location>
</feature>
<name>D2V306_NAEGR</name>
<feature type="region of interest" description="Disordered" evidence="1">
    <location>
        <begin position="389"/>
        <end position="412"/>
    </location>
</feature>
<feature type="compositionally biased region" description="Low complexity" evidence="1">
    <location>
        <begin position="311"/>
        <end position="336"/>
    </location>
</feature>
<feature type="compositionally biased region" description="Basic residues" evidence="1">
    <location>
        <begin position="40"/>
        <end position="49"/>
    </location>
</feature>
<sequence>MKALLRNLLPGSAHNRAVDDMIDANSNNNNNNNKDDDSKKKKKSSHRTKSLFSSSSSQLPSSSATTNYHQRVASQQQHHSNTTGCLARPDDSGLEDDSDGGEEFDHHHDAEANYLSGASASNVQYPQSLNALSSSYGHTNGGHQYFNTNLSKQSSNSSVLSSSSNGGTDSSLVVQTRSSPNVMQHSPRGNTSSSSSDVSNHHHYMNNNGQSSPSPSSSTPGGTTAGNITPKRRSSLSNALRRLSLKKSSSANNATTYQQQHSDTMSAGVIGLPINFADLMMSQSSSTSSIPIHNHNNNNNYGGSFSSSNSILSSTASTTTQNNNNSNYLGYNNNQNPDQLLYTPNSPPTSPMSPLSFASAQPHHHHAQHQSLQPHLLSSFTATPILAGTEQVSSSSSSTTSNNNNNNNSKRKSLNVITVGLSNSHTQSSATTPSASQQQQHYSSNYSSTTTYSATTTTNNSYIGTGSSGSNHCSPSFFEPHSPSMMLMMASQSPLLNNSTSSSSSLGNHNQQQYYSVGSNINSQQSSSSIMGQSGTQRATGTQQLLDVFVNRRKWKEILCVNTTTAITSSTLANNSNNINTSSSNNSQSSNTNENKLLSTPTSSMKGADSARAASPLSPESMSIISTSTSTEEEETEQSYSTVSNYSPQFQPQASLQQQLPQHVGIEYGDEFKLPNSPNENIFRTVVLGGFLSYKDVLRCDLVCRAWHLRISHSKENFIYFLPQLLSSISVWEEKDELQIMLATQIARNLSHLEMSKRMLMVLFGLYRRSLHKEKIFNRAVFKEVLRSEVPDLLGLTDKANMFYKLTSPTWFSPYEHFQCPIYLYLAKRSLRFVEKVDGEFQQRVQVLLKIKYNHEETISPSQAFLSLSGPPGSGVNSACASPTLSPNVNPTRKLSLVANSPLLRSVDTRTLNDYSPDRTESSTTQSSTLNPPNSPLLNFSTTSTSPSTKQLAQHQSTLVDMINEIKTCWFFAYGTIDKDQSDMQDRAYPTPSPNSQHNHHQTIVTTGHHHHHEKPILVHEKIVKYFSQFSLARMKNEVVFPEDEDCPSPIPFSASKATDKTNRITSNIEHCYHEMTQFRNDPHGEYPSIKLADPELCEQFNGTISKWICELQKLGLYQIEFVLQYVLKLLFFICTGPMYDRSELYFGVTSLHEMMENDQLDTICTDPEASRERLQQWILDYRSKHVDSHIYHYYLKIKYECSGFTGGCDEESYLLTLRVSPDFSNFEFVSYLFESRYCKGMAISSLPLFIKKM</sequence>
<feature type="compositionally biased region" description="Low complexity" evidence="1">
    <location>
        <begin position="50"/>
        <end position="63"/>
    </location>
</feature>
<dbReference type="OMA" id="WHLRISH"/>
<feature type="compositionally biased region" description="Polar residues" evidence="1">
    <location>
        <begin position="922"/>
        <end position="949"/>
    </location>
</feature>
<protein>
    <submittedName>
        <fullName evidence="2">Predicted protein</fullName>
    </submittedName>
</protein>
<evidence type="ECO:0000313" key="2">
    <source>
        <dbReference type="EMBL" id="EFC48696.1"/>
    </source>
</evidence>
<feature type="compositionally biased region" description="Polar residues" evidence="1">
    <location>
        <begin position="64"/>
        <end position="84"/>
    </location>
</feature>
<feature type="region of interest" description="Disordered" evidence="1">
    <location>
        <begin position="21"/>
        <end position="106"/>
    </location>
</feature>
<evidence type="ECO:0000256" key="1">
    <source>
        <dbReference type="SAM" id="MobiDB-lite"/>
    </source>
</evidence>